<sequence>MIADIWFDVACPWCYIGKRNWEEALSRFPGEVETRWRAFELRPGYFTEPGPALREIMFTEWGMTEEEIRAVVERVTRAGHAAGVECRIGEVRPVSTFDAHRLAKLGAGSGLAGEVIERLFRAYHTDLANVADRGLLTELGVAAGLARAEVERLWDGDAYAGEIAADQALGNEAGVTAVPSYRVGGHARARNGALSPGDLLALLRSAAAASG</sequence>
<dbReference type="RefSeq" id="WP_119928203.1">
    <property type="nucleotide sequence ID" value="NZ_QZEY01000008.1"/>
</dbReference>
<dbReference type="InterPro" id="IPR036249">
    <property type="entry name" value="Thioredoxin-like_sf"/>
</dbReference>
<gene>
    <name evidence="2" type="ORF">D5H75_20905</name>
</gene>
<evidence type="ECO:0000259" key="1">
    <source>
        <dbReference type="Pfam" id="PF01323"/>
    </source>
</evidence>
<dbReference type="InterPro" id="IPR001853">
    <property type="entry name" value="DSBA-like_thioredoxin_dom"/>
</dbReference>
<dbReference type="PANTHER" id="PTHR13887">
    <property type="entry name" value="GLUTATHIONE S-TRANSFERASE KAPPA"/>
    <property type="match status" value="1"/>
</dbReference>
<proteinExistence type="predicted"/>
<evidence type="ECO:0000313" key="3">
    <source>
        <dbReference type="Proteomes" id="UP000265768"/>
    </source>
</evidence>
<dbReference type="AlphaFoldDB" id="A0A3A4AQD4"/>
<reference evidence="2 3" key="1">
    <citation type="submission" date="2018-09" db="EMBL/GenBank/DDBJ databases">
        <title>YIM 75507 draft genome.</title>
        <authorList>
            <person name="Tang S."/>
            <person name="Feng Y."/>
        </authorList>
    </citation>
    <scope>NUCLEOTIDE SEQUENCE [LARGE SCALE GENOMIC DNA]</scope>
    <source>
        <strain evidence="2 3">YIM 75507</strain>
    </source>
</reference>
<dbReference type="CDD" id="cd03024">
    <property type="entry name" value="DsbA_FrnE"/>
    <property type="match status" value="1"/>
</dbReference>
<dbReference type="OrthoDB" id="9799122at2"/>
<feature type="domain" description="DSBA-like thioredoxin" evidence="1">
    <location>
        <begin position="4"/>
        <end position="198"/>
    </location>
</feature>
<dbReference type="SUPFAM" id="SSF52833">
    <property type="entry name" value="Thioredoxin-like"/>
    <property type="match status" value="1"/>
</dbReference>
<keyword evidence="3" id="KW-1185">Reference proteome</keyword>
<dbReference type="PANTHER" id="PTHR13887:SF41">
    <property type="entry name" value="THIOREDOXIN SUPERFAMILY PROTEIN"/>
    <property type="match status" value="1"/>
</dbReference>
<dbReference type="Proteomes" id="UP000265768">
    <property type="component" value="Unassembled WGS sequence"/>
</dbReference>
<dbReference type="Pfam" id="PF01323">
    <property type="entry name" value="DSBA"/>
    <property type="match status" value="1"/>
</dbReference>
<protein>
    <submittedName>
        <fullName evidence="2">DsbA family oxidoreductase</fullName>
    </submittedName>
</protein>
<accession>A0A3A4AQD4</accession>
<evidence type="ECO:0000313" key="2">
    <source>
        <dbReference type="EMBL" id="RJL30779.1"/>
    </source>
</evidence>
<dbReference type="GO" id="GO:0016491">
    <property type="term" value="F:oxidoreductase activity"/>
    <property type="evidence" value="ECO:0007669"/>
    <property type="project" value="InterPro"/>
</dbReference>
<dbReference type="EMBL" id="QZEY01000008">
    <property type="protein sequence ID" value="RJL30779.1"/>
    <property type="molecule type" value="Genomic_DNA"/>
</dbReference>
<comment type="caution">
    <text evidence="2">The sequence shown here is derived from an EMBL/GenBank/DDBJ whole genome shotgun (WGS) entry which is preliminary data.</text>
</comment>
<dbReference type="Gene3D" id="3.40.30.10">
    <property type="entry name" value="Glutaredoxin"/>
    <property type="match status" value="1"/>
</dbReference>
<organism evidence="2 3">
    <name type="scientific">Bailinhaonella thermotolerans</name>
    <dbReference type="NCBI Taxonomy" id="1070861"/>
    <lineage>
        <taxon>Bacteria</taxon>
        <taxon>Bacillati</taxon>
        <taxon>Actinomycetota</taxon>
        <taxon>Actinomycetes</taxon>
        <taxon>Streptosporangiales</taxon>
        <taxon>Streptosporangiaceae</taxon>
        <taxon>Bailinhaonella</taxon>
    </lineage>
</organism>
<name>A0A3A4AQD4_9ACTN</name>